<evidence type="ECO:0000256" key="6">
    <source>
        <dbReference type="ARBA" id="ARBA00022989"/>
    </source>
</evidence>
<feature type="transmembrane region" description="Helical" evidence="9">
    <location>
        <begin position="397"/>
        <end position="418"/>
    </location>
</feature>
<keyword evidence="5" id="KW-0653">Protein transport</keyword>
<feature type="transmembrane region" description="Helical" evidence="9">
    <location>
        <begin position="93"/>
        <end position="112"/>
    </location>
</feature>
<keyword evidence="6 9" id="KW-1133">Transmembrane helix</keyword>
<evidence type="ECO:0000313" key="11">
    <source>
        <dbReference type="EMBL" id="MTD92805.1"/>
    </source>
</evidence>
<feature type="transmembrane region" description="Helical" evidence="9">
    <location>
        <begin position="118"/>
        <end position="136"/>
    </location>
</feature>
<dbReference type="SUPFAM" id="SSF103473">
    <property type="entry name" value="MFS general substrate transporter"/>
    <property type="match status" value="1"/>
</dbReference>
<dbReference type="RefSeq" id="WP_154737396.1">
    <property type="nucleotide sequence ID" value="NZ_WMBQ01000001.1"/>
</dbReference>
<feature type="transmembrane region" description="Helical" evidence="9">
    <location>
        <begin position="42"/>
        <end position="62"/>
    </location>
</feature>
<dbReference type="PROSITE" id="PS01023">
    <property type="entry name" value="PTR2_2"/>
    <property type="match status" value="1"/>
</dbReference>
<dbReference type="GO" id="GO:0006857">
    <property type="term" value="P:oligopeptide transport"/>
    <property type="evidence" value="ECO:0007669"/>
    <property type="project" value="InterPro"/>
</dbReference>
<dbReference type="Gene3D" id="1.20.1250.20">
    <property type="entry name" value="MFS general substrate transporter like domains"/>
    <property type="match status" value="1"/>
</dbReference>
<evidence type="ECO:0000256" key="2">
    <source>
        <dbReference type="ARBA" id="ARBA00022448"/>
    </source>
</evidence>
<comment type="caution">
    <text evidence="11">The sequence shown here is derived from an EMBL/GenBank/DDBJ whole genome shotgun (WGS) entry which is preliminary data.</text>
</comment>
<evidence type="ECO:0000313" key="12">
    <source>
        <dbReference type="Proteomes" id="UP000440694"/>
    </source>
</evidence>
<feature type="transmembrane region" description="Helical" evidence="9">
    <location>
        <begin position="237"/>
        <end position="256"/>
    </location>
</feature>
<dbReference type="InterPro" id="IPR050171">
    <property type="entry name" value="MFS_Transporters"/>
</dbReference>
<comment type="subcellular location">
    <subcellularLocation>
        <location evidence="1">Cell membrane</location>
        <topology evidence="1">Multi-pass membrane protein</topology>
    </subcellularLocation>
    <subcellularLocation>
        <location evidence="8">Membrane</location>
        <topology evidence="8">Multi-pass membrane protein</topology>
    </subcellularLocation>
</comment>
<dbReference type="GO" id="GO:1904680">
    <property type="term" value="F:peptide transmembrane transporter activity"/>
    <property type="evidence" value="ECO:0007669"/>
    <property type="project" value="InterPro"/>
</dbReference>
<keyword evidence="7 9" id="KW-0472">Membrane</keyword>
<evidence type="ECO:0000256" key="9">
    <source>
        <dbReference type="SAM" id="Phobius"/>
    </source>
</evidence>
<feature type="domain" description="Major facilitator superfamily (MFS) profile" evidence="10">
    <location>
        <begin position="25"/>
        <end position="490"/>
    </location>
</feature>
<dbReference type="PROSITE" id="PS50850">
    <property type="entry name" value="MFS"/>
    <property type="match status" value="1"/>
</dbReference>
<dbReference type="InterPro" id="IPR036259">
    <property type="entry name" value="MFS_trans_sf"/>
</dbReference>
<dbReference type="InterPro" id="IPR018456">
    <property type="entry name" value="PTR2_symporter_CS"/>
</dbReference>
<comment type="similarity">
    <text evidence="8">Belongs to the major facilitator superfamily. Proton-dependent oligopeptide transporter (POT/PTR) (TC 2.A.17) family.</text>
</comment>
<keyword evidence="5" id="KW-0571">Peptide transport</keyword>
<dbReference type="InterPro" id="IPR020846">
    <property type="entry name" value="MFS_dom"/>
</dbReference>
<protein>
    <submittedName>
        <fullName evidence="11">MFS transporter</fullName>
    </submittedName>
</protein>
<evidence type="ECO:0000259" key="10">
    <source>
        <dbReference type="PROSITE" id="PS50850"/>
    </source>
</evidence>
<keyword evidence="4 8" id="KW-0812">Transmembrane</keyword>
<feature type="transmembrane region" description="Helical" evidence="9">
    <location>
        <begin position="262"/>
        <end position="281"/>
    </location>
</feature>
<feature type="transmembrane region" description="Helical" evidence="9">
    <location>
        <begin position="293"/>
        <end position="319"/>
    </location>
</feature>
<dbReference type="CDD" id="cd17346">
    <property type="entry name" value="MFS_DtpA_like"/>
    <property type="match status" value="1"/>
</dbReference>
<feature type="transmembrane region" description="Helical" evidence="9">
    <location>
        <begin position="430"/>
        <end position="448"/>
    </location>
</feature>
<dbReference type="Pfam" id="PF00854">
    <property type="entry name" value="PTR2"/>
    <property type="match status" value="1"/>
</dbReference>
<feature type="transmembrane region" description="Helical" evidence="9">
    <location>
        <begin position="468"/>
        <end position="489"/>
    </location>
</feature>
<dbReference type="NCBIfam" id="TIGR00924">
    <property type="entry name" value="yjdL_sub1_fam"/>
    <property type="match status" value="1"/>
</dbReference>
<keyword evidence="3" id="KW-1003">Cell membrane</keyword>
<name>A0A6I3KBL0_9HYPH</name>
<keyword evidence="2 8" id="KW-0813">Transport</keyword>
<dbReference type="InterPro" id="IPR005279">
    <property type="entry name" value="Dipep/tripep_permease"/>
</dbReference>
<evidence type="ECO:0000256" key="5">
    <source>
        <dbReference type="ARBA" id="ARBA00022856"/>
    </source>
</evidence>
<evidence type="ECO:0000256" key="8">
    <source>
        <dbReference type="RuleBase" id="RU003755"/>
    </source>
</evidence>
<dbReference type="AlphaFoldDB" id="A0A6I3KBL0"/>
<evidence type="ECO:0000256" key="1">
    <source>
        <dbReference type="ARBA" id="ARBA00004651"/>
    </source>
</evidence>
<feature type="transmembrane region" description="Helical" evidence="9">
    <location>
        <begin position="370"/>
        <end position="391"/>
    </location>
</feature>
<dbReference type="PROSITE" id="PS01022">
    <property type="entry name" value="PTR2_1"/>
    <property type="match status" value="1"/>
</dbReference>
<evidence type="ECO:0000256" key="3">
    <source>
        <dbReference type="ARBA" id="ARBA00022475"/>
    </source>
</evidence>
<dbReference type="PANTHER" id="PTHR23517">
    <property type="entry name" value="RESISTANCE PROTEIN MDTM, PUTATIVE-RELATED-RELATED"/>
    <property type="match status" value="1"/>
</dbReference>
<dbReference type="GO" id="GO:0005886">
    <property type="term" value="C:plasma membrane"/>
    <property type="evidence" value="ECO:0007669"/>
    <property type="project" value="UniProtKB-SubCell"/>
</dbReference>
<dbReference type="EMBL" id="WMBQ01000001">
    <property type="protein sequence ID" value="MTD92805.1"/>
    <property type="molecule type" value="Genomic_DNA"/>
</dbReference>
<feature type="transmembrane region" description="Helical" evidence="9">
    <location>
        <begin position="339"/>
        <end position="358"/>
    </location>
</feature>
<sequence>MAAQSDGSGAAGHTLFGGQPRGLSTLFFTELWERFSYYGMRALLTLFIVTPVATGGLGLTPVEAARIYGNYTMAVYLLSIPGGYIADRYLGAHGAVLIGGSIIALGHFSLAVPADTAFYLGLALVAIGTGLFKPNISAMVGRLYAPDDERRDAGFSIFYMGINIGGFLAPLITGFLAQSDTFKTWLASAGFDPADSWHWGFGAAGVGMSLGLVGYLLQRNRLAHVGQRPRVEAGSWVPSVLVVAGTLATLGLTLLSDDPRFQWLRAAFLLVPVAAVVWFAMRGDIEGQRLAAVFVFFIAAMVFWAIFEQAGITIALFGLDLTRNELFGWAFPAAWYQSLNPLFVILLAPLFAALWIRLGRRQPASPVKFALGLFFLGLSFLLMVPAAMLTAEGRVSPLWLVGLFFLQTVGELLLSPVGLSTMTKLAPERFVGLVLGVWFLAAAWGNKLAGVLGSGYSAHDPGGLASFFLQQAAMVGVATLALVILIPWLKQLMGGVR</sequence>
<reference evidence="11 12" key="1">
    <citation type="submission" date="2019-11" db="EMBL/GenBank/DDBJ databases">
        <title>Identification of a novel strain.</title>
        <authorList>
            <person name="Xu Q."/>
            <person name="Wang G."/>
        </authorList>
    </citation>
    <scope>NUCLEOTIDE SEQUENCE [LARGE SCALE GENOMIC DNA]</scope>
    <source>
        <strain evidence="12">xq</strain>
    </source>
</reference>
<dbReference type="InterPro" id="IPR000109">
    <property type="entry name" value="POT_fam"/>
</dbReference>
<feature type="transmembrane region" description="Helical" evidence="9">
    <location>
        <begin position="157"/>
        <end position="177"/>
    </location>
</feature>
<gene>
    <name evidence="11" type="ORF">GIW81_00470</name>
</gene>
<organism evidence="11 12">
    <name type="scientific">Hyphomicrobium album</name>
    <dbReference type="NCBI Taxonomy" id="2665159"/>
    <lineage>
        <taxon>Bacteria</taxon>
        <taxon>Pseudomonadati</taxon>
        <taxon>Pseudomonadota</taxon>
        <taxon>Alphaproteobacteria</taxon>
        <taxon>Hyphomicrobiales</taxon>
        <taxon>Hyphomicrobiaceae</taxon>
        <taxon>Hyphomicrobium</taxon>
    </lineage>
</organism>
<feature type="transmembrane region" description="Helical" evidence="9">
    <location>
        <begin position="197"/>
        <end position="217"/>
    </location>
</feature>
<dbReference type="Proteomes" id="UP000440694">
    <property type="component" value="Unassembled WGS sequence"/>
</dbReference>
<proteinExistence type="inferred from homology"/>
<dbReference type="PANTHER" id="PTHR23517:SF15">
    <property type="entry name" value="PROTON-DEPENDENT OLIGOPEPTIDE FAMILY TRANSPORT PROTEIN"/>
    <property type="match status" value="1"/>
</dbReference>
<evidence type="ECO:0000256" key="4">
    <source>
        <dbReference type="ARBA" id="ARBA00022692"/>
    </source>
</evidence>
<keyword evidence="12" id="KW-1185">Reference proteome</keyword>
<evidence type="ECO:0000256" key="7">
    <source>
        <dbReference type="ARBA" id="ARBA00023136"/>
    </source>
</evidence>
<accession>A0A6I3KBL0</accession>